<dbReference type="SMART" id="SM00409">
    <property type="entry name" value="IG"/>
    <property type="match status" value="1"/>
</dbReference>
<dbReference type="Pfam" id="PF07686">
    <property type="entry name" value="V-set"/>
    <property type="match status" value="1"/>
</dbReference>
<dbReference type="GO" id="GO:0009897">
    <property type="term" value="C:external side of plasma membrane"/>
    <property type="evidence" value="ECO:0007669"/>
    <property type="project" value="TreeGrafter"/>
</dbReference>
<feature type="chain" id="PRO_5035193674" evidence="7">
    <location>
        <begin position="20"/>
        <end position="456"/>
    </location>
</feature>
<reference evidence="10" key="1">
    <citation type="submission" date="2025-08" db="UniProtKB">
        <authorList>
            <consortium name="RefSeq"/>
        </authorList>
    </citation>
    <scope>IDENTIFICATION</scope>
</reference>
<name>A0A6P8F6Q8_CLUHA</name>
<dbReference type="AlphaFoldDB" id="A0A6P8F6Q8"/>
<keyword evidence="6" id="KW-0393">Immunoglobulin domain</keyword>
<dbReference type="InterPro" id="IPR013106">
    <property type="entry name" value="Ig_V-set"/>
</dbReference>
<evidence type="ECO:0000256" key="1">
    <source>
        <dbReference type="ARBA" id="ARBA00004370"/>
    </source>
</evidence>
<dbReference type="GO" id="GO:0050852">
    <property type="term" value="P:T cell receptor signaling pathway"/>
    <property type="evidence" value="ECO:0007669"/>
    <property type="project" value="TreeGrafter"/>
</dbReference>
<protein>
    <submittedName>
        <fullName evidence="10">Butyrophilin subfamily 1 member A1-like isoform X1</fullName>
    </submittedName>
</protein>
<keyword evidence="5" id="KW-0325">Glycoprotein</keyword>
<dbReference type="RefSeq" id="XP_031419590.2">
    <property type="nucleotide sequence ID" value="XM_031563730.2"/>
</dbReference>
<evidence type="ECO:0000256" key="2">
    <source>
        <dbReference type="ARBA" id="ARBA00022729"/>
    </source>
</evidence>
<dbReference type="KEGG" id="char:105892769"/>
<evidence type="ECO:0000259" key="8">
    <source>
        <dbReference type="PROSITE" id="PS50835"/>
    </source>
</evidence>
<comment type="subcellular location">
    <subcellularLocation>
        <location evidence="1">Membrane</location>
    </subcellularLocation>
</comment>
<dbReference type="InterPro" id="IPR050504">
    <property type="entry name" value="IgSF_BTN/MOG"/>
</dbReference>
<dbReference type="InterPro" id="IPR007110">
    <property type="entry name" value="Ig-like_dom"/>
</dbReference>
<dbReference type="PANTHER" id="PTHR24100">
    <property type="entry name" value="BUTYROPHILIN"/>
    <property type="match status" value="1"/>
</dbReference>
<dbReference type="GO" id="GO:1903037">
    <property type="term" value="P:regulation of leukocyte cell-cell adhesion"/>
    <property type="evidence" value="ECO:0007669"/>
    <property type="project" value="UniProtKB-ARBA"/>
</dbReference>
<evidence type="ECO:0000256" key="3">
    <source>
        <dbReference type="ARBA" id="ARBA00023136"/>
    </source>
</evidence>
<feature type="signal peptide" evidence="7">
    <location>
        <begin position="1"/>
        <end position="19"/>
    </location>
</feature>
<dbReference type="FunFam" id="2.60.40.10:FF:000142">
    <property type="entry name" value="V-set domain-containing T-cell activation inhibitor 1"/>
    <property type="match status" value="1"/>
</dbReference>
<keyword evidence="2 7" id="KW-0732">Signal</keyword>
<evidence type="ECO:0000313" key="10">
    <source>
        <dbReference type="RefSeq" id="XP_031419590.2"/>
    </source>
</evidence>
<feature type="domain" description="Ig-like" evidence="8">
    <location>
        <begin position="165"/>
        <end position="238"/>
    </location>
</feature>
<organism evidence="9 10">
    <name type="scientific">Clupea harengus</name>
    <name type="common">Atlantic herring</name>
    <dbReference type="NCBI Taxonomy" id="7950"/>
    <lineage>
        <taxon>Eukaryota</taxon>
        <taxon>Metazoa</taxon>
        <taxon>Chordata</taxon>
        <taxon>Craniata</taxon>
        <taxon>Vertebrata</taxon>
        <taxon>Euteleostomi</taxon>
        <taxon>Actinopterygii</taxon>
        <taxon>Neopterygii</taxon>
        <taxon>Teleostei</taxon>
        <taxon>Clupei</taxon>
        <taxon>Clupeiformes</taxon>
        <taxon>Clupeoidei</taxon>
        <taxon>Clupeidae</taxon>
        <taxon>Clupea</taxon>
    </lineage>
</organism>
<dbReference type="GO" id="GO:0005102">
    <property type="term" value="F:signaling receptor binding"/>
    <property type="evidence" value="ECO:0007669"/>
    <property type="project" value="TreeGrafter"/>
</dbReference>
<keyword evidence="3" id="KW-0472">Membrane</keyword>
<keyword evidence="4" id="KW-1015">Disulfide bond</keyword>
<dbReference type="Pfam" id="PF22705">
    <property type="entry name" value="C2-set_3"/>
    <property type="match status" value="1"/>
</dbReference>
<feature type="domain" description="Ig-like" evidence="8">
    <location>
        <begin position="27"/>
        <end position="148"/>
    </location>
</feature>
<accession>A0A6P8F6Q8</accession>
<dbReference type="InterPro" id="IPR053896">
    <property type="entry name" value="BTN3A2-like_Ig-C"/>
</dbReference>
<evidence type="ECO:0000256" key="6">
    <source>
        <dbReference type="ARBA" id="ARBA00023319"/>
    </source>
</evidence>
<evidence type="ECO:0000256" key="7">
    <source>
        <dbReference type="SAM" id="SignalP"/>
    </source>
</evidence>
<dbReference type="SMART" id="SM00408">
    <property type="entry name" value="IGc2"/>
    <property type="match status" value="1"/>
</dbReference>
<dbReference type="GO" id="GO:0001817">
    <property type="term" value="P:regulation of cytokine production"/>
    <property type="evidence" value="ECO:0007669"/>
    <property type="project" value="TreeGrafter"/>
</dbReference>
<evidence type="ECO:0000256" key="5">
    <source>
        <dbReference type="ARBA" id="ARBA00023180"/>
    </source>
</evidence>
<keyword evidence="9" id="KW-1185">Reference proteome</keyword>
<sequence>MKTAVSHLWLLLLYWGVSSVDLSVDLPSSSSVSVRLVAPDGPLLAVAGRHLVLPCSLSPRTDVQNMTVVWFRPGHDTQTHVHMYRGGADRSEDQSQSYRGRAAFFPDGISSGNVSLRLDDVKLSDAGVYQCTVDAGGGNYDNKEMEVQVRAVGTEPTIVTDRRRNQQLDLRCVSTGWSPEPVVDWLDSEGRNLPAEPTQMRLQSDGYRVERRLLVDSRRSGGGGYYCRVTQMGLVKMTRMNHTDEDEDVPEDSPYMDAILPVVAGLVVLCFGFARWRSHTHRNVPPSDTAVIYWAETSDPVGSSLTESYTHGNVPPPDAPVIYGAETSDPVGSSLTESYTHGNVPPSDTAVIYRAETSDPVGSSLTESYTHGNVPPPDAPVIYGAETSDPVGSSLTESYTHGDVPPPDAPVIYRAVSSDPVGSSLTESYTHGNMPPPYTPVIYGPRWYDWDENFLA</sequence>
<evidence type="ECO:0000256" key="4">
    <source>
        <dbReference type="ARBA" id="ARBA00023157"/>
    </source>
</evidence>
<dbReference type="PROSITE" id="PS50835">
    <property type="entry name" value="IG_LIKE"/>
    <property type="match status" value="2"/>
</dbReference>
<proteinExistence type="predicted"/>
<evidence type="ECO:0000313" key="9">
    <source>
        <dbReference type="Proteomes" id="UP000515152"/>
    </source>
</evidence>
<dbReference type="GO" id="GO:0050863">
    <property type="term" value="P:regulation of T cell activation"/>
    <property type="evidence" value="ECO:0007669"/>
    <property type="project" value="UniProtKB-ARBA"/>
</dbReference>
<dbReference type="SMART" id="SM00406">
    <property type="entry name" value="IGv"/>
    <property type="match status" value="1"/>
</dbReference>
<dbReference type="Proteomes" id="UP000515152">
    <property type="component" value="Chromosome 26"/>
</dbReference>
<dbReference type="GeneID" id="105892769"/>
<gene>
    <name evidence="10" type="primary">LOC105892769</name>
</gene>
<dbReference type="OrthoDB" id="8959384at2759"/>
<dbReference type="InterPro" id="IPR003599">
    <property type="entry name" value="Ig_sub"/>
</dbReference>
<dbReference type="InterPro" id="IPR003598">
    <property type="entry name" value="Ig_sub2"/>
</dbReference>